<dbReference type="PANTHER" id="PTHR45527:SF10">
    <property type="entry name" value="PYOCHELIN SYNTHASE PCHF"/>
    <property type="match status" value="1"/>
</dbReference>
<dbReference type="SMART" id="SM01294">
    <property type="entry name" value="PKS_PP_betabranch"/>
    <property type="match status" value="1"/>
</dbReference>
<dbReference type="GO" id="GO:0043041">
    <property type="term" value="P:amino acid activation for nonribosomal peptide biosynthetic process"/>
    <property type="evidence" value="ECO:0007669"/>
    <property type="project" value="TreeGrafter"/>
</dbReference>
<organism evidence="5">
    <name type="scientific">Sporisorium scitamineum</name>
    <dbReference type="NCBI Taxonomy" id="49012"/>
    <lineage>
        <taxon>Eukaryota</taxon>
        <taxon>Fungi</taxon>
        <taxon>Dikarya</taxon>
        <taxon>Basidiomycota</taxon>
        <taxon>Ustilaginomycotina</taxon>
        <taxon>Ustilaginomycetes</taxon>
        <taxon>Ustilaginales</taxon>
        <taxon>Ustilaginaceae</taxon>
        <taxon>Sporisorium</taxon>
    </lineage>
</organism>
<feature type="domain" description="Carrier" evidence="4">
    <location>
        <begin position="1735"/>
        <end position="1809"/>
    </location>
</feature>
<dbReference type="Pfam" id="PF00501">
    <property type="entry name" value="AMP-binding"/>
    <property type="match status" value="6"/>
</dbReference>
<dbReference type="CDD" id="cd19535">
    <property type="entry name" value="Cyc_NRPS"/>
    <property type="match status" value="1"/>
</dbReference>
<evidence type="ECO:0000259" key="4">
    <source>
        <dbReference type="PROSITE" id="PS50075"/>
    </source>
</evidence>
<gene>
    <name evidence="5" type="ORF">SPSC_04613</name>
</gene>
<reference evidence="5" key="1">
    <citation type="submission" date="2014-06" db="EMBL/GenBank/DDBJ databases">
        <authorList>
            <person name="Ju J."/>
            <person name="Zhang J."/>
        </authorList>
    </citation>
    <scope>NUCLEOTIDE SEQUENCE</scope>
    <source>
        <strain evidence="5">SscI8</strain>
    </source>
</reference>
<dbReference type="InterPro" id="IPR010071">
    <property type="entry name" value="AA_adenyl_dom"/>
</dbReference>
<evidence type="ECO:0000256" key="2">
    <source>
        <dbReference type="ARBA" id="ARBA00022553"/>
    </source>
</evidence>
<dbReference type="FunFam" id="3.30.300.30:FF:000015">
    <property type="entry name" value="Nonribosomal peptide synthase SidD"/>
    <property type="match status" value="1"/>
</dbReference>
<dbReference type="OrthoDB" id="408177at2759"/>
<keyword evidence="3" id="KW-0436">Ligase</keyword>
<feature type="domain" description="Carrier" evidence="4">
    <location>
        <begin position="7123"/>
        <end position="7200"/>
    </location>
</feature>
<dbReference type="InterPro" id="IPR042099">
    <property type="entry name" value="ANL_N_sf"/>
</dbReference>
<dbReference type="Gene3D" id="3.30.300.30">
    <property type="match status" value="6"/>
</dbReference>
<dbReference type="InterPro" id="IPR023213">
    <property type="entry name" value="CAT-like_dom_sf"/>
</dbReference>
<sequence>MPTPSKYTMDPFNYDHTVLDVIERHSGQLASKRCLHWIGANGSVQKSLTFQDVWEQSAQIAAHLISDHKLISQETVLLVYPFGLDFIVAFLGVQRAGGVPVLVPPPNPAQLDKDLAHFNKLAQLSGSRLCLTLRSYSATLKLASGWRSIKSALSLNRSTERWTDLTWVNTDTICNNSNFSAVSVSVPSVKLDHLAFIQYTSGSTGDPKGVEVTHRNLVANLQLICQTVPYTPDTIGVTWLPHFHDFCLIGAILTSVYAGGVVYLQSPLDFVRDPNVWTRAMSTYKATHTAVPNFALDLAARKYDGAPLDLSALQCVVLGAEPIRKASLERFHRCFSPSGFSVSAYKPAYGMAEATLGLSFYPRPAETIEELLGPDDAVLCGPPCMGVTMRIVDHNTGIDVTEAGQEGEIWVAAPSVSSAYHNLPEISQSTFRNYLDDFPGLLFLRTGDLGKLVSTGGTHAGAEGATDHPQIVVTGRLKDIFIIHGRNVYPQDIEELLWTKWPDLFKAGSVAVFASHCKSSSNADVQDSDDGDENRVVLCAEVRKTVLTKADKLETLAKVLEQIPSLVLSSSGVMLDHIVFTEPGQIPRTTSGKIRRRQTTALYEQGSIKVVADDSNPRSSWLKAVLATMAKIPNMPTDLMQNLDSITNRSLTEVGCDSLMLFKIASHLSEEFQVDIQVSDLVNTQSLQNIANLVIDARGSKNQCVDLYTGEALDVYAPTSDQKRLYLESVQSARHSLAYHIAHSIELRSEDVVQLDQLRSAILQVVARNDSLRSIFTVDGKGETVAEVMAPSQLPSRMVRILHQPEDEEQELREAATSFVQRWATTSLNLSESCFETVLVPLSERCVVFAFKVHHIVFDGFSAVLLAQRITAAYMALISGSQSTVIKLPPQFSLLAAARHSEVQEGQNSIPSDAFWQYINSQAPQPFERQRRIRHADTSQEDGQVITQLSAATSRRIQDLVRISGYSAFTFYLTAFMQLLSDFEIQDDFVVACPVTKRTNTSIRCMISFLVNTMLVRSPKLEPSEERDDKVSALEFVSRQIQAYIKNPHFDFEAVLKYIQGDADIAGADLLSLWFNMHEFALEAEMQSSQLAVAGSQPLWTGVSKFPLGLELFPQADGSVTCVWEYAGKICTRQEVGQLASAFKAMIEIAARQDRANDSLQRLLHANDTTSMARLQMAGAVVNRSSTQQQHTLVNLFHASVSQFADRVAIEDAVSGRSFTYRQVDYQTNYLASLICQRLKLSSPNQTGSHVMLALERGPHLTMAMLAVLKAGAAYVPLDLSNPTDRNRYIAQQVASQLVLVDNSTTSRFSQELCIDLINVETCIAENNAKASELAADLPSQIDPTSICYVLFTSGSTGMPKGCVMTHNAVTISVLGHLDATECPKGVRTLQFSRYTFDHLVLELFMTMCRGGTLVTAPQNELLSNLGGLVSDSMISMCVLTPTVASLLTDPHDYPWLRILILSGEPTSAEMRSKWLGTNIKTKLFNLYGTTEGGIHQFCCRMTVEQLASCVGKPLPGMRATVLDRNHEPLPLGAVGHIWVDGPYLGRGYLANAEVTDQYFKQISFPGLDRSVKAHDTGDLGYFDDQGNLQLVGRQDHLVKVRGQRVELGEIEAHISRFQVDNNDSGKAVVVLRHVPCFNEEVLVAFVESQDADSQDTVACPAPAPHLEDKLRSQLPRYMVPTFFVSMKKLPLTSSGKLDRKRLATMPWVNKDSRAIPVAMELSASVSSAVSVASFETHKTTDILLDTIRSVTSLECTADTNLMESGITSITAMRILAVLRSHHKLEATINDFFEHPTIDQIAACIDRRQGRLNPDAMAHSFLSDKRFLSTLDNSSPQLSSSAFSDANIEVPETHLKNIADFEKHPEQRHDWFPLTTLQESYMIGRRSDVDLSLSSKTMVEIVLPADFSVDKIKAAFKVLVQKHDAMRLVFDADRMEQRVLPFDEVAQQIPVSFHDVTEDDLSPEESKSFVQALRDEIEAAEYDPNSWPLFDVNLARCSPVSEGVAEKLHMWLSLDLLIIDAKSVQTLCMELKQLLTHDVEQMDSNIDSLDATFRDYVVWHRNGAFDADAYAQAKQHWQGRLPTLPLAPILPLRSSGSDQLQFTSVHHLEHTFSEQFWPDFVSNCKQHRLLPSSVLMTSLVDVLRLWSQDNYFTINTTLFNRQYVDEQIDQVIGDFTEGILFQTPDEEELIGGDSTRSTSFAARCTHVQRQLLSDISYSQYSSIEVIRDLQRHRPGCLMPVVFTCVLPPGHSTTEQGKDKIEAHSSSLDFDFELAGRKTQTSQVMLDFQVFPSLDGKNIELHLDYMDVFEPAVVHELFGVFASGLERSIAAGLEANSDSSWDRFASFAQLSADHLKPRSEANATDRVSICKEVLDLPDHESMLTDGFVRMAQEHPDRVAIQAIDGIITYGKLLEQAAHAANRIEKILASSVQDVSVGPFNVAVLLEKSCSQVLSVLAVLLSGNAYVPVDVEAPAERVAAIADAASIRLVLTSKAVEADRLACFEHVWFVEDLISDTQAASNKLPLVKRRGDDLAYIIFTSGSTGKPKGVRISHHAALNTIAAIIERLELNKEDACFGLSKLSFDLSVFDIFGTLSLGAKLVLPDPERLKDPAHWIDIMQRHQVKMWNSVPMLLQMLVAYQPADTAYEVALSSLKTVLLSGDRIPVELLRGLLHRKGQQTRFYALGGATEASIWSNYHPITASDVSTECSRPIPYGVPLPNQQMYIYKETPTNAFEHTPDFVAGDLYIAGQGLAQGYTEEKQTRKAFIYHPETGMRLYRTGDVARYLPNGLIEFVGRNDFLVKVGGNRVELQEISTVASSLQGIRSIFVDVHREQLVGFVVPLDDDQNRVLPLEGLPLLTEEADRKLHKIEHKDASSLPQSVGLLESKETTPIAGLTKSQKKVTVTRKSTYAFSPQAVAIDQLQEFIERSMRLSVPQTQDSNEPNQALESVLGVLMPVQTEDNRKYRYPSAGATYSVNVLVSVSGYTTLASGLYAVDTNNSQLVLLQPYNLERDNVEPETKIDLHFWSNLAKIGPLYGQKSLDFVQVESGYIVGAMGRELRQSASAWQLQPCQTTGNVESLLGSGESMISSMRLTLSQDEARPKDSSSVFVFQRSDEEYFWHRSAQSNELEASLFTDGEKGIYDLRSIFFHANAALLHSASLIIAIASPNGEIEAASLAQNLLEEASAAKLGFTTIPFISERFETFFKGRGLTPPQVILVGGSLPDSVAEVASLQSGMPLKRLNGHLSARLPSYMLLNKLFTIDRLPLTSNGKVDRKSLLALAEQQIGSASEEDEGILTDMEVFVAQIWSKVLTLEESSLNRTSSFTELGGHSLSAIKVQGLLKAALGLSDLPLKVLFANPQLCDLAGALERLGAKAVNGAVDDHFDATSSAVEATMQAWEESRFDPFPLTPIQQAYFIGRDPLVELGGVATHAYQEFAIPSWLTSDLLGQVISELLARHDALRIIFEQDSVSGVLQQRVLPYAETGSYEVLHADVSDEDEEVGEQMIESVRSELSHQVLDPHTWPLFDVRITKTKELNVLHISLDALIVDFYSSAILAADTLALINAARQANSSSLASVAQLHPLKATFRQMVLEEMQLRTDDSAGMARSRSYWQGRADNIPNAPELPLAKRPSEVKVSLFEREEVIISKERFASLEMLARRHKVTPTTVIAYAFAQALSKYAATARFIINLTVFQRPLDIVDADQVVGDFTSSLLLEYDGQDARSTKHALQQLDAQLIDDLSHASYSGIDMIRHLRSKNGASHQVAFPVVMTSVLNDIGASNDMTKLMDLFGKPRHSISQTPQVTLDFQAVRESSGALVLRWDYLGELYPPGMIRNMHSYFAGIVVDLCTAEAWSDDFDLARRFHAHVPLDLEARTAMNATMDASIGDASNLLLHTGFLHSALLTPQSKALFDAAENRAFTYLDLARSVYKICKLIPAAWSSNKLAGETVAIIVPKGWRQVAAVYAVLCSGMAYIPIEADSPARRIALILQQAGCTKAIVTESKERRALHLSEAVVETIALEDLASVASSIRDVSASKIIKTLSAASVRPSDKAYIIFTSGSTGVPKGVVISHGAAMNTIHDIIKKWSLSSKDVAFGLSKLSFDLSVYDIFGPLSIGGSLVLPPDGCKDPELWASLVSEHRVSIWNSVPMIVQMLLEAPQAQLARAWRSLRLIMMSGDWIPISLAKKLLSFGDHLQSCPALVSLGGATEASIWSIYHPIELQDVRAGAKSIPYGRPLANQQMHIFTVHADGNWIEDAPTFATGHLFISGLGLAEGYTDPIKTTQAFITHPITGQRLYRTGDLARYLANGEIEFVGRSDFQVKIRGHRIELDEIQHHLERIPGVDRACVLVENDNIVAAVVGASDGLTADEMNARLALHLPKYMLVDHVLKLNALPLSANGKVVRKSLSAKAKELFASKAVDQESNKRMSAVLTPTELTLSKIWVEILEREDDGGIDSSSCFFELGGHSLLALRLKGAIEREMGVIVPLKELYKQPCRLGCLGQVVDELIALRDDGTLGKGEDALENFVASPADLDPHAPFELTPIQTAYLLGRGDQLEMGNVSAHSYVEYRLPSSFVSSQGAHSVASLVGIVVDRLVQRHDALRLVFDIATQTQKVLPIDQVEAYSVRNFDLTEVEDQEVIVASMRQTRDEMEALVMDASAWPLFDIAVTVKTQQEVILHVSLDMLIMDFASSTILAQEFVEMANAIINGSNSLPTSLNGAPMSTFKHHIIAERRFRATQRFAEMEQYWKSRSLDFPAGPELSRNATADTLTSPTFDRREAVIPRVDFKRLKQTATALKLNLGSVLASAFAKVLYRFAAEPHFAINLTLFSRQAEAAQHNVVGDFTSSLLLEFDERRSPRTFAGEVRQTEERLVQDVENSRFAGVEFIRMLNAQRSQKTMYPVVMTMVLHETTFDQRVIDMFGEPVYAITTPQVDLDFQCIRAINGDLIIRFDYLRDVFASTYIDDIHASLHGFVQRLCDQSSDAWMNSNSELAVRVPSVEHAIRQGFNETERRFEEDARIALLHQGFLRQIQRNPASPAVSDEQGSLSYGQLAVLVALFQSQIHAKELNNPSRVAVVLPKGRYQVAACLAILSLGHAYVPVEQDSPAFRVATIIEEANCRAVMVDVSCPTYAVLPATCSVVVIDTDAAHAQVSMDLVPSAICQLLGTEIRTSIAPHDEAYLIFTSGSTGKPKGVIIQHQAVVNTINDLVARWSLSSQDTFLGLAKLSFDLSVFDIFAAMTVGGKLVLPPSLKEGEVHDPQVWLSLFVEHQVTIWNSVPMMAQMLISTRASRLRNDLASLRVMLLSGDRFPVDLAKGLLEVCPSEMLLYSGGGATEASVWSVLHRVTPQDFGHGQGKAALIPYGKPMYNQTMFVLQQTDADHQTWHHAPSLVPGKLFIGGLGLAKGYTDVDKTRSAFVEIPGLGRLYDTGDIVRFLPSGELEFLGRRDLQVKIRGHRIELEEINFRLKQIPGVHDCAIKVIDGQLVGFAVPRNDMPTVNEYGGVRLLSDDLERLALKADLAEVDDSILRAINPDQDRCVSFSLDTAPETFQLVQSRRSHYKFDKQPPSIETVARAHGRAHHLAASTFDFESLSANLPSSRTLSLEHVLSTLSALVGQRKESGSFKYRYPSAGGTYSVRLLLQLCNIDGAQDGVYLVDQKVGSILLLSDKIWFASPERLESHAELMFVSHLPAIAPLYGDATPLFTQFEKGYMLGSMADAASKHGLRFHLEPTANEDTSRSEHQKLISELGLDRSQYLALGGAVLFAPSLNSASRCKIGKVDVSFENKIRAFDIESSSRRGDLTWKEIKVDWDLSKQPLAFHHNAPLLQAATSVVTVASSESPVMSAVFAQLFMEVGISSSSEDTPSLGWTQSPWICDDWASSFEEGFGRKHDIILLGGIVSTEEDKTQPNFDPLELANEQLSKSLPAYMLLSSLMPIFGGLPLSGNGKIDHTKLLELHNAYAATTGAQNSADGQYPETPQEVGIAQAMAEALDVPVASILLNSSFFQLGGNSLSSIKLQGLLRQRLDAELDLKTIFRQPTVKGIDAAISKVRGTTTSNSKQSSASSLSVMARLEGPEHQHEPFPLTAIQEAYLLGRSSAFTLGNIATHAYLEFETPSSMTPKHLTTIIHALVKRHDAMRLVFDFDTQMQRVLDIDELPQWEVDYIDVTEESNEVALSVRNSIRDEMSHQVLAPDQWPLFDIRLSRASEQNSSAEGDQSPPLIMHVSLDMLIMDFFSSAILAGDLVEAFKQLNSRGQIEMETPPVTFRQFVVSEHKRREDAVANSDREYWLSRANDFPLSGPDLPLAKHMDAIKTPKFRKIEAVLPRSQMEAFEANAAAAGVTASAAIATAFGRVLTRYSETTTNFAINLTVFSRPAEYVGIDQVMGDFTTSILLNYDDQIRTAASTSGSSASFATRASRLNLQLLDDVGHASGFSGIEFARHLRSKTGQDVVYPVVMTCVLSDFGASHSLRDVQNLLGDVTYSVSQTPQVSIDFQCVRKTNGDLSVRWDYLQELFHDGFIDEAHAAFVHILTQHAEDKHAWSKNVSPDIDLVRNENVIQRLEANNTLPLTTNALPTSNFPLLHTGFLRHLSTSHERICITDAFETVTYLQLAIAVHDTLSKLKEAGVVTGDRVAVLMPKSWQQAAACLAILSHGCSYVPVEISQPRARIETILSEAQCAAVVTNAAAVEQLSYVQFPVIAIKSADTLSSNGSLSEELATQLLDMAESIDPNSEAYVIFTSGSTGKPKGVRMSHAAAMNTINDLLIRWNCHANDVFFGLANLSFDLSVFDLFASLTVGAHLVLPSGKVDANEWAHLVQSHGVTIWNSVPMHILMVMAALADDDGPENSDAFSSAVLKSVRICLLSGDKVPVDAVQTLRKALPDMDIYSGGGATEAGIWSILYPISRQLEEGAMFVPYGRSMHNQSFYVLNSQLEPCPTFVAGELFIGGDSLALGYTDTQQTRKAFIDIDIDGSGPQRLYRTADFGRFLASGDIQILGRKDDQIKIRGHRVELGEIETRILEIPGILEAVVVLNSGASPADVSLHAFVTQAHGDEVQPMTDIEIRHCLESSLPRYMIPSSISIVDKLQISANGKVDRKSLASKVSKAHEVEAAEQDQQKQAHIEPPSNNVERSIRAIWANILKMDAVLIGCDQDFFSLGGNSLSAVRVLTTIKRTYGVKVDVTAILQHPTVQSVALHICKLGIDVNSPEVIPSAKNGSSWSSLFSRP</sequence>
<dbReference type="GO" id="GO:0005737">
    <property type="term" value="C:cytoplasm"/>
    <property type="evidence" value="ECO:0007669"/>
    <property type="project" value="TreeGrafter"/>
</dbReference>
<dbReference type="Pfam" id="PF00668">
    <property type="entry name" value="Condensation"/>
    <property type="match status" value="5"/>
</dbReference>
<dbReference type="SMART" id="SM00823">
    <property type="entry name" value="PKS_PP"/>
    <property type="match status" value="6"/>
</dbReference>
<dbReference type="InterPro" id="IPR036736">
    <property type="entry name" value="ACP-like_sf"/>
</dbReference>
<feature type="domain" description="Carrier" evidence="4">
    <location>
        <begin position="3294"/>
        <end position="3372"/>
    </location>
</feature>
<dbReference type="GO" id="GO:0016491">
    <property type="term" value="F:oxidoreductase activity"/>
    <property type="evidence" value="ECO:0007669"/>
    <property type="project" value="InterPro"/>
</dbReference>
<dbReference type="PROSITE" id="PS00012">
    <property type="entry name" value="PHOSPHOPANTETHEINE"/>
    <property type="match status" value="1"/>
</dbReference>
<dbReference type="InterPro" id="IPR006162">
    <property type="entry name" value="Ppantetheine_attach_site"/>
</dbReference>
<feature type="domain" description="Carrier" evidence="4">
    <location>
        <begin position="5978"/>
        <end position="6052"/>
    </location>
</feature>
<dbReference type="Gene3D" id="3.40.109.10">
    <property type="entry name" value="NADH Oxidase"/>
    <property type="match status" value="2"/>
</dbReference>
<dbReference type="NCBIfam" id="TIGR01733">
    <property type="entry name" value="AA-adenyl-dom"/>
    <property type="match status" value="3"/>
</dbReference>
<dbReference type="InterPro" id="IPR045851">
    <property type="entry name" value="AMP-bd_C_sf"/>
</dbReference>
<dbReference type="Gene3D" id="3.40.50.12780">
    <property type="entry name" value="N-terminal domain of ligase-like"/>
    <property type="match status" value="6"/>
</dbReference>
<dbReference type="PROSITE" id="PS50075">
    <property type="entry name" value="CARRIER"/>
    <property type="match status" value="6"/>
</dbReference>
<dbReference type="InterPro" id="IPR009081">
    <property type="entry name" value="PP-bd_ACP"/>
</dbReference>
<dbReference type="GO" id="GO:0031177">
    <property type="term" value="F:phosphopantetheine binding"/>
    <property type="evidence" value="ECO:0007669"/>
    <property type="project" value="InterPro"/>
</dbReference>
<dbReference type="InterPro" id="IPR000873">
    <property type="entry name" value="AMP-dep_synth/lig_dom"/>
</dbReference>
<dbReference type="GO" id="GO:0016874">
    <property type="term" value="F:ligase activity"/>
    <property type="evidence" value="ECO:0007669"/>
    <property type="project" value="UniProtKB-KW"/>
</dbReference>
<feature type="domain" description="Carrier" evidence="4">
    <location>
        <begin position="4433"/>
        <end position="4512"/>
    </location>
</feature>
<feature type="domain" description="Carrier" evidence="4">
    <location>
        <begin position="616"/>
        <end position="698"/>
    </location>
</feature>
<keyword evidence="1" id="KW-0596">Phosphopantetheine</keyword>
<evidence type="ECO:0000256" key="3">
    <source>
        <dbReference type="ARBA" id="ARBA00022598"/>
    </source>
</evidence>
<dbReference type="GO" id="GO:0044550">
    <property type="term" value="P:secondary metabolite biosynthetic process"/>
    <property type="evidence" value="ECO:0007669"/>
    <property type="project" value="TreeGrafter"/>
</dbReference>
<dbReference type="InterPro" id="IPR020845">
    <property type="entry name" value="AMP-binding_CS"/>
</dbReference>
<evidence type="ECO:0000256" key="1">
    <source>
        <dbReference type="ARBA" id="ARBA00022450"/>
    </source>
</evidence>
<dbReference type="Gene3D" id="3.30.559.30">
    <property type="entry name" value="Nonribosomal peptide synthetase, condensation domain"/>
    <property type="match status" value="5"/>
</dbReference>
<name>A0A127ZF92_9BASI</name>
<dbReference type="Gene3D" id="1.10.1200.10">
    <property type="entry name" value="ACP-like"/>
    <property type="match status" value="6"/>
</dbReference>
<dbReference type="SUPFAM" id="SSF56801">
    <property type="entry name" value="Acetyl-CoA synthetase-like"/>
    <property type="match status" value="6"/>
</dbReference>
<dbReference type="InterPro" id="IPR000415">
    <property type="entry name" value="Nitroreductase-like"/>
</dbReference>
<dbReference type="PROSITE" id="PS00455">
    <property type="entry name" value="AMP_BINDING"/>
    <property type="match status" value="6"/>
</dbReference>
<keyword evidence="2" id="KW-0597">Phosphoprotein</keyword>
<dbReference type="SUPFAM" id="SSF52777">
    <property type="entry name" value="CoA-dependent acyltransferases"/>
    <property type="match status" value="10"/>
</dbReference>
<evidence type="ECO:0000313" key="5">
    <source>
        <dbReference type="EMBL" id="CDU24780.1"/>
    </source>
</evidence>
<dbReference type="InterPro" id="IPR001242">
    <property type="entry name" value="Condensation_dom"/>
</dbReference>
<dbReference type="Pfam" id="PF00550">
    <property type="entry name" value="PP-binding"/>
    <property type="match status" value="6"/>
</dbReference>
<dbReference type="Gene3D" id="3.30.559.10">
    <property type="entry name" value="Chloramphenicol acetyltransferase-like domain"/>
    <property type="match status" value="5"/>
</dbReference>
<dbReference type="InterPro" id="IPR020806">
    <property type="entry name" value="PKS_PP-bd"/>
</dbReference>
<dbReference type="SUPFAM" id="SSF47336">
    <property type="entry name" value="ACP-like"/>
    <property type="match status" value="6"/>
</dbReference>
<proteinExistence type="predicted"/>
<dbReference type="NCBIfam" id="NF003417">
    <property type="entry name" value="PRK04813.1"/>
    <property type="match status" value="8"/>
</dbReference>
<dbReference type="EMBL" id="LK056681">
    <property type="protein sequence ID" value="CDU24780.1"/>
    <property type="molecule type" value="Genomic_DNA"/>
</dbReference>
<accession>A0A127ZF92</accession>
<dbReference type="InterPro" id="IPR057737">
    <property type="entry name" value="Condensation_MtbB-like"/>
</dbReference>
<protein>
    <submittedName>
        <fullName evidence="5">Related to siderophore peptide synthetase involved in ferrichromeA biosynthesis</fullName>
    </submittedName>
</protein>
<dbReference type="PANTHER" id="PTHR45527">
    <property type="entry name" value="NONRIBOSOMAL PEPTIDE SYNTHETASE"/>
    <property type="match status" value="1"/>
</dbReference>